<dbReference type="Proteomes" id="UP000198876">
    <property type="component" value="Unassembled WGS sequence"/>
</dbReference>
<proteinExistence type="predicted"/>
<reference evidence="4" key="1">
    <citation type="submission" date="2016-10" db="EMBL/GenBank/DDBJ databases">
        <authorList>
            <person name="Varghese N."/>
            <person name="Submissions S."/>
        </authorList>
    </citation>
    <scope>NUCLEOTIDE SEQUENCE [LARGE SCALE GENOMIC DNA]</scope>
    <source>
        <strain evidence="4">CGMCC 1.7739</strain>
    </source>
</reference>
<dbReference type="STRING" id="553467.SAMN04488063_1424"/>
<dbReference type="PANTHER" id="PTHR37810">
    <property type="entry name" value="IMMUNITY PROTEIN SDPI"/>
    <property type="match status" value="1"/>
</dbReference>
<dbReference type="InterPro" id="IPR012867">
    <property type="entry name" value="DUF1648"/>
</dbReference>
<evidence type="ECO:0000259" key="2">
    <source>
        <dbReference type="Pfam" id="PF07853"/>
    </source>
</evidence>
<evidence type="ECO:0000313" key="4">
    <source>
        <dbReference type="Proteomes" id="UP000198876"/>
    </source>
</evidence>
<keyword evidence="1" id="KW-1133">Transmembrane helix</keyword>
<dbReference type="RefSeq" id="WP_092890386.1">
    <property type="nucleotide sequence ID" value="NZ_FOOQ01000001.1"/>
</dbReference>
<name>A0A1I2P550_9EURY</name>
<accession>A0A1I2P550</accession>
<dbReference type="GO" id="GO:0009636">
    <property type="term" value="P:response to toxic substance"/>
    <property type="evidence" value="ECO:0007669"/>
    <property type="project" value="TreeGrafter"/>
</dbReference>
<dbReference type="PANTHER" id="PTHR37810:SF5">
    <property type="entry name" value="IMMUNITY PROTEIN SDPI"/>
    <property type="match status" value="1"/>
</dbReference>
<feature type="domain" description="DUF1648" evidence="2">
    <location>
        <begin position="13"/>
        <end position="59"/>
    </location>
</feature>
<dbReference type="AlphaFoldDB" id="A0A1I2P550"/>
<gene>
    <name evidence="3" type="ORF">SAMN04488063_1424</name>
</gene>
<keyword evidence="1" id="KW-0812">Transmembrane</keyword>
<keyword evidence="1" id="KW-0472">Membrane</keyword>
<feature type="transmembrane region" description="Helical" evidence="1">
    <location>
        <begin position="81"/>
        <end position="102"/>
    </location>
</feature>
<organism evidence="3 4">
    <name type="scientific">Halopelagius inordinatus</name>
    <dbReference type="NCBI Taxonomy" id="553467"/>
    <lineage>
        <taxon>Archaea</taxon>
        <taxon>Methanobacteriati</taxon>
        <taxon>Methanobacteriota</taxon>
        <taxon>Stenosarchaea group</taxon>
        <taxon>Halobacteria</taxon>
        <taxon>Halobacteriales</taxon>
        <taxon>Haloferacaceae</taxon>
    </lineage>
</organism>
<dbReference type="OrthoDB" id="102247at2157"/>
<dbReference type="EMBL" id="FOOQ01000001">
    <property type="protein sequence ID" value="SFG10199.1"/>
    <property type="molecule type" value="Genomic_DNA"/>
</dbReference>
<feature type="transmembrane region" description="Helical" evidence="1">
    <location>
        <begin position="49"/>
        <end position="69"/>
    </location>
</feature>
<protein>
    <recommendedName>
        <fullName evidence="2">DUF1648 domain-containing protein</fullName>
    </recommendedName>
</protein>
<sequence length="130" mass="13310">MTPRQYDALSVAVLAASAVLGVVLLSSLPDRFAIHFGTSGAPDSFTSPLVGVFLLPVVGAGTLVFVRGVSSVAGTEDVPPAFGLLLSSFLAYVQVVVLAWNLGYPVDVGVAVLPGVLVLLVAGLAIDRLY</sequence>
<evidence type="ECO:0000313" key="3">
    <source>
        <dbReference type="EMBL" id="SFG10199.1"/>
    </source>
</evidence>
<feature type="transmembrane region" description="Helical" evidence="1">
    <location>
        <begin position="108"/>
        <end position="126"/>
    </location>
</feature>
<dbReference type="Pfam" id="PF07853">
    <property type="entry name" value="DUF1648"/>
    <property type="match status" value="1"/>
</dbReference>
<evidence type="ECO:0000256" key="1">
    <source>
        <dbReference type="SAM" id="Phobius"/>
    </source>
</evidence>
<keyword evidence="4" id="KW-1185">Reference proteome</keyword>